<dbReference type="AlphaFoldDB" id="A0A0D1CHN2"/>
<protein>
    <submittedName>
        <fullName evidence="2">Uncharacterized protein</fullName>
    </submittedName>
</protein>
<dbReference type="GeneID" id="23567444"/>
<feature type="region of interest" description="Disordered" evidence="1">
    <location>
        <begin position="1"/>
        <end position="40"/>
    </location>
</feature>
<dbReference type="InParanoid" id="A0A0D1CHN2"/>
<feature type="compositionally biased region" description="Polar residues" evidence="1">
    <location>
        <begin position="13"/>
        <end position="38"/>
    </location>
</feature>
<evidence type="ECO:0000256" key="1">
    <source>
        <dbReference type="SAM" id="MobiDB-lite"/>
    </source>
</evidence>
<evidence type="ECO:0000313" key="3">
    <source>
        <dbReference type="Proteomes" id="UP000000561"/>
    </source>
</evidence>
<sequence>MRDFSGSGRHPPQSANTPLPSTRNHQDGPNHQGESSTVLERCQALKPTIRNLSDEMHSYYQSIAIAQSLHWLDDVIHRIDPAAARASSASKPPLVPLDTSSHRGGGGPKQDRALQKAVPRRASSSNGLAATEPSRAL</sequence>
<reference evidence="2 3" key="1">
    <citation type="journal article" date="2006" name="Nature">
        <title>Insights from the genome of the biotrophic fungal plant pathogen Ustilago maydis.</title>
        <authorList>
            <person name="Kamper J."/>
            <person name="Kahmann R."/>
            <person name="Bolker M."/>
            <person name="Ma L.J."/>
            <person name="Brefort T."/>
            <person name="Saville B.J."/>
            <person name="Banuett F."/>
            <person name="Kronstad J.W."/>
            <person name="Gold S.E."/>
            <person name="Muller O."/>
            <person name="Perlin M.H."/>
            <person name="Wosten H.A."/>
            <person name="de Vries R."/>
            <person name="Ruiz-Herrera J."/>
            <person name="Reynaga-Pena C.G."/>
            <person name="Snetselaar K."/>
            <person name="McCann M."/>
            <person name="Perez-Martin J."/>
            <person name="Feldbrugge M."/>
            <person name="Basse C.W."/>
            <person name="Steinberg G."/>
            <person name="Ibeas J.I."/>
            <person name="Holloman W."/>
            <person name="Guzman P."/>
            <person name="Farman M."/>
            <person name="Stajich J.E."/>
            <person name="Sentandreu R."/>
            <person name="Gonzalez-Prieto J.M."/>
            <person name="Kennell J.C."/>
            <person name="Molina L."/>
            <person name="Schirawski J."/>
            <person name="Mendoza-Mendoza A."/>
            <person name="Greilinger D."/>
            <person name="Munch K."/>
            <person name="Rossel N."/>
            <person name="Scherer M."/>
            <person name="Vranes M."/>
            <person name="Ladendorf O."/>
            <person name="Vincon V."/>
            <person name="Fuchs U."/>
            <person name="Sandrock B."/>
            <person name="Meng S."/>
            <person name="Ho E.C."/>
            <person name="Cahill M.J."/>
            <person name="Boyce K.J."/>
            <person name="Klose J."/>
            <person name="Klosterman S.J."/>
            <person name="Deelstra H.J."/>
            <person name="Ortiz-Castellanos L."/>
            <person name="Li W."/>
            <person name="Sanchez-Alonso P."/>
            <person name="Schreier P.H."/>
            <person name="Hauser-Hahn I."/>
            <person name="Vaupel M."/>
            <person name="Koopmann E."/>
            <person name="Friedrich G."/>
            <person name="Voss H."/>
            <person name="Schluter T."/>
            <person name="Margolis J."/>
            <person name="Platt D."/>
            <person name="Swimmer C."/>
            <person name="Gnirke A."/>
            <person name="Chen F."/>
            <person name="Vysotskaia V."/>
            <person name="Mannhaupt G."/>
            <person name="Guldener U."/>
            <person name="Munsterkotter M."/>
            <person name="Haase D."/>
            <person name="Oesterheld M."/>
            <person name="Mewes H.W."/>
            <person name="Mauceli E.W."/>
            <person name="DeCaprio D."/>
            <person name="Wade C.M."/>
            <person name="Butler J."/>
            <person name="Young S."/>
            <person name="Jaffe D.B."/>
            <person name="Calvo S."/>
            <person name="Nusbaum C."/>
            <person name="Galagan J."/>
            <person name="Birren B.W."/>
        </authorList>
    </citation>
    <scope>NUCLEOTIDE SEQUENCE [LARGE SCALE GENOMIC DNA]</scope>
    <source>
        <strain evidence="3">DSM 14603 / FGSC 9021 / UM521</strain>
    </source>
</reference>
<evidence type="ECO:0000313" key="2">
    <source>
        <dbReference type="EMBL" id="KIS66468.1"/>
    </source>
</evidence>
<dbReference type="VEuPathDB" id="FungiDB:UMAG_11579"/>
<dbReference type="RefSeq" id="XP_011391956.1">
    <property type="nucleotide sequence ID" value="XM_011393654.1"/>
</dbReference>
<name>A0A0D1CHN2_MYCMD</name>
<keyword evidence="3" id="KW-1185">Reference proteome</keyword>
<dbReference type="EMBL" id="CM003157">
    <property type="protein sequence ID" value="KIS66468.1"/>
    <property type="molecule type" value="Genomic_DNA"/>
</dbReference>
<feature type="region of interest" description="Disordered" evidence="1">
    <location>
        <begin position="84"/>
        <end position="137"/>
    </location>
</feature>
<dbReference type="Proteomes" id="UP000000561">
    <property type="component" value="Chromosome 18"/>
</dbReference>
<proteinExistence type="predicted"/>
<gene>
    <name evidence="2" type="ORF">UMAG_11579</name>
</gene>
<dbReference type="KEGG" id="uma:UMAG_11579"/>
<organism evidence="2 3">
    <name type="scientific">Mycosarcoma maydis</name>
    <name type="common">Corn smut fungus</name>
    <name type="synonym">Ustilago maydis</name>
    <dbReference type="NCBI Taxonomy" id="5270"/>
    <lineage>
        <taxon>Eukaryota</taxon>
        <taxon>Fungi</taxon>
        <taxon>Dikarya</taxon>
        <taxon>Basidiomycota</taxon>
        <taxon>Ustilaginomycotina</taxon>
        <taxon>Ustilaginomycetes</taxon>
        <taxon>Ustilaginales</taxon>
        <taxon>Ustilaginaceae</taxon>
        <taxon>Mycosarcoma</taxon>
    </lineage>
</organism>
<accession>A0A0D1CHN2</accession>